<dbReference type="InterPro" id="IPR024524">
    <property type="entry name" value="DUF3800"/>
</dbReference>
<evidence type="ECO:0000313" key="2">
    <source>
        <dbReference type="Proteomes" id="UP000292424"/>
    </source>
</evidence>
<accession>A0A5P2G311</accession>
<evidence type="ECO:0000313" key="1">
    <source>
        <dbReference type="EMBL" id="QES89108.1"/>
    </source>
</evidence>
<name>A0A5P2G311_9BACT</name>
<dbReference type="KEGG" id="arac:E0W69_010705"/>
<dbReference type="RefSeq" id="WP_131330054.1">
    <property type="nucleotide sequence ID" value="NZ_CP044016.1"/>
</dbReference>
<dbReference type="EMBL" id="CP044016">
    <property type="protein sequence ID" value="QES89108.1"/>
    <property type="molecule type" value="Genomic_DNA"/>
</dbReference>
<dbReference type="Pfam" id="PF12686">
    <property type="entry name" value="DUF3800"/>
    <property type="match status" value="1"/>
</dbReference>
<protein>
    <submittedName>
        <fullName evidence="1">DUF3800 domain-containing protein</fullName>
    </submittedName>
</protein>
<reference evidence="1 2" key="1">
    <citation type="submission" date="2019-09" db="EMBL/GenBank/DDBJ databases">
        <title>Complete genome sequence of Arachidicoccus sp. B3-10 isolated from apple orchard soil.</title>
        <authorList>
            <person name="Kim H.S."/>
            <person name="Han K.-I."/>
            <person name="Suh M.K."/>
            <person name="Lee K.C."/>
            <person name="Eom M.K."/>
            <person name="Kim J.-S."/>
            <person name="Kang S.W."/>
            <person name="Sin Y."/>
            <person name="Lee J.-S."/>
        </authorList>
    </citation>
    <scope>NUCLEOTIDE SEQUENCE [LARGE SCALE GENOMIC DNA]</scope>
    <source>
        <strain evidence="1 2">B3-10</strain>
    </source>
</reference>
<dbReference type="Proteomes" id="UP000292424">
    <property type="component" value="Chromosome"/>
</dbReference>
<organism evidence="1 2">
    <name type="scientific">Rhizosphaericola mali</name>
    <dbReference type="NCBI Taxonomy" id="2545455"/>
    <lineage>
        <taxon>Bacteria</taxon>
        <taxon>Pseudomonadati</taxon>
        <taxon>Bacteroidota</taxon>
        <taxon>Chitinophagia</taxon>
        <taxon>Chitinophagales</taxon>
        <taxon>Chitinophagaceae</taxon>
        <taxon>Rhizosphaericola</taxon>
    </lineage>
</organism>
<dbReference type="OrthoDB" id="6057352at2"/>
<proteinExistence type="predicted"/>
<dbReference type="AlphaFoldDB" id="A0A5P2G311"/>
<gene>
    <name evidence="1" type="ORF">E0W69_010705</name>
</gene>
<keyword evidence="2" id="KW-1185">Reference proteome</keyword>
<sequence>MNKVIAFADEFGNNSFDFNNQGSHFIISSIIVNLNELKSFESQVEKIREKYFQKGEIKSSKVGANYSRRIKILNALLELNFSIYAVVIDKQKLYSEGFKYKQSFYKFLNGILYKELFRTFPQLELKVDEHGGNDFMKSFKKYVEKNHIRTLFEGAEFQIHKSHNELGIQVADFIAGTLGYIYDITKKTSNSYKFYEIISSKLISVNNFPKKYKIENFADNNLYAEFDDTISNISLRKIFDFIDTTHATNDNKLDQLNFMKLLVLFHQSNHHKKYTTSDQFIKHLNVNRETKLSKEKFTNIIGGLRDRGILIASSREGYKIPSTSNEIRKYIRHGKNILFPIIDRIEKCRTSILLATNNSLDILEDEEFKDLKKIIEKIYE</sequence>